<organism evidence="4 5">
    <name type="scientific">Anopheles albimanus</name>
    <name type="common">New world malaria mosquito</name>
    <dbReference type="NCBI Taxonomy" id="7167"/>
    <lineage>
        <taxon>Eukaryota</taxon>
        <taxon>Metazoa</taxon>
        <taxon>Ecdysozoa</taxon>
        <taxon>Arthropoda</taxon>
        <taxon>Hexapoda</taxon>
        <taxon>Insecta</taxon>
        <taxon>Pterygota</taxon>
        <taxon>Neoptera</taxon>
        <taxon>Endopterygota</taxon>
        <taxon>Diptera</taxon>
        <taxon>Nematocera</taxon>
        <taxon>Culicoidea</taxon>
        <taxon>Culicidae</taxon>
        <taxon>Anophelinae</taxon>
        <taxon>Anopheles</taxon>
    </lineage>
</organism>
<feature type="compositionally biased region" description="Polar residues" evidence="2">
    <location>
        <begin position="685"/>
        <end position="695"/>
    </location>
</feature>
<dbReference type="VEuPathDB" id="VectorBase:AALB20_034607"/>
<keyword evidence="5" id="KW-1185">Reference proteome</keyword>
<protein>
    <submittedName>
        <fullName evidence="4">Uncharacterized protein</fullName>
    </submittedName>
</protein>
<dbReference type="VEuPathDB" id="VectorBase:AALB005931"/>
<sequence>TSLKVSSARWELKDSGPREGNAIRAGTIAPPKRLAHVRSTGWLYERFCPVPVVHTDATDLRVHAGWPARAAIGRHGKHRRVNGDENAGQAEAEEIALSEDDHGKAEEEEEEEEEEEADEDEGDEDDDYAENYGELSELRPTGIIRSARTTHRPVATYHQHHHHQHHLPHYDDPPAYNHHLHQQQQHQALHHHHQPSPVHYRVTFDEAPQLEMESVGHHVAVPMRVGGKKMRKRRELDALVAHSLAKGSKGSGRHIASNGVASHDQLLSNSTDEQEDYSWQPKVRTQSRCRSKRFSCLRTCAPLLFVSCIFISLGFMYWLYFDIRQQISQYRIRIEQVSATSQNVPEALQKWHETSKNLEQNQTALNGKLRDMQQRLTSFHEDLKQFREALEKKNENSQEAQFNRLTASVADLGSNIAESKSRITVLETQISTVQDDQKQLNKTLADIQNLFGRLQNSSAGSGIIGGSGAQDLEKMIVDLRDQLSGRLDKLAENVTGELQTLRQKNIWLVADLANHTKRIEQLIDNTANISSEVSSIESVWLDIRNNMSGLEADRKTINDQLAALANVTTGLHGTIAKVQEECQQYHNKLDGVNGKLGALQDQIQQLQESKQAMHRPPIVPEQEPQRLVNATHQENMPAALSKIFEDQPPIPEAERLPVAIKPSDTPSITTEVPVYPFTGTPVMQPGSTSKPTGTTEAKAAEVASGGSAVSKKASATFDSAMHHISNGMNSPDKE</sequence>
<feature type="compositionally biased region" description="Low complexity" evidence="2">
    <location>
        <begin position="696"/>
        <end position="710"/>
    </location>
</feature>
<keyword evidence="1" id="KW-0175">Coiled coil</keyword>
<evidence type="ECO:0000313" key="4">
    <source>
        <dbReference type="EnsemblMetazoa" id="AALB005931-PA"/>
    </source>
</evidence>
<dbReference type="EnsemblMetazoa" id="AALB005931-RA">
    <property type="protein sequence ID" value="AALB005931-PA"/>
    <property type="gene ID" value="AALB005931"/>
</dbReference>
<dbReference type="PANTHER" id="PTHR15717:SF2">
    <property type="entry name" value="EF-HAND CALCIUM-BINDING DOMAIN-CONTAINING PROTEIN 14"/>
    <property type="match status" value="1"/>
</dbReference>
<proteinExistence type="predicted"/>
<feature type="region of interest" description="Disordered" evidence="2">
    <location>
        <begin position="662"/>
        <end position="710"/>
    </location>
</feature>
<dbReference type="STRING" id="7167.A0A182FHD7"/>
<accession>A0A182FHD7</accession>
<feature type="coiled-coil region" evidence="1">
    <location>
        <begin position="575"/>
        <end position="609"/>
    </location>
</feature>
<reference evidence="4" key="2">
    <citation type="submission" date="2022-08" db="UniProtKB">
        <authorList>
            <consortium name="EnsemblMetazoa"/>
        </authorList>
    </citation>
    <scope>IDENTIFICATION</scope>
    <source>
        <strain evidence="4">STECLA/ALBI9_A</strain>
    </source>
</reference>
<feature type="coiled-coil region" evidence="1">
    <location>
        <begin position="355"/>
        <end position="403"/>
    </location>
</feature>
<evidence type="ECO:0000256" key="2">
    <source>
        <dbReference type="SAM" id="MobiDB-lite"/>
    </source>
</evidence>
<dbReference type="AlphaFoldDB" id="A0A182FHD7"/>
<evidence type="ECO:0000256" key="3">
    <source>
        <dbReference type="SAM" id="Phobius"/>
    </source>
</evidence>
<keyword evidence="3" id="KW-1133">Transmembrane helix</keyword>
<keyword evidence="3" id="KW-0472">Membrane</keyword>
<evidence type="ECO:0000313" key="5">
    <source>
        <dbReference type="Proteomes" id="UP000069272"/>
    </source>
</evidence>
<dbReference type="SUPFAM" id="SSF58100">
    <property type="entry name" value="Bacterial hemolysins"/>
    <property type="match status" value="1"/>
</dbReference>
<keyword evidence="3" id="KW-0812">Transmembrane</keyword>
<feature type="transmembrane region" description="Helical" evidence="3">
    <location>
        <begin position="301"/>
        <end position="321"/>
    </location>
</feature>
<feature type="compositionally biased region" description="Acidic residues" evidence="2">
    <location>
        <begin position="106"/>
        <end position="128"/>
    </location>
</feature>
<dbReference type="InterPro" id="IPR042352">
    <property type="entry name" value="EFCAB14"/>
</dbReference>
<feature type="region of interest" description="Disordered" evidence="2">
    <location>
        <begin position="75"/>
        <end position="128"/>
    </location>
</feature>
<name>A0A182FHD7_ANOAL</name>
<evidence type="ECO:0000256" key="1">
    <source>
        <dbReference type="SAM" id="Coils"/>
    </source>
</evidence>
<feature type="region of interest" description="Disordered" evidence="2">
    <location>
        <begin position="155"/>
        <end position="193"/>
    </location>
</feature>
<dbReference type="PANTHER" id="PTHR15717">
    <property type="entry name" value="PROTEIN KIAA0494"/>
    <property type="match status" value="1"/>
</dbReference>
<reference evidence="4 5" key="1">
    <citation type="journal article" date="2017" name="G3 (Bethesda)">
        <title>The Physical Genome Mapping of Anopheles albimanus Corrected Scaffold Misassemblies and Identified Interarm Rearrangements in Genus Anopheles.</title>
        <authorList>
            <person name="Artemov G.N."/>
            <person name="Peery A.N."/>
            <person name="Jiang X."/>
            <person name="Tu Z."/>
            <person name="Stegniy V.N."/>
            <person name="Sharakhova M.V."/>
            <person name="Sharakhov I.V."/>
        </authorList>
    </citation>
    <scope>NUCLEOTIDE SEQUENCE [LARGE SCALE GENOMIC DNA]</scope>
    <source>
        <strain evidence="4 5">ALBI9_A</strain>
    </source>
</reference>
<dbReference type="Proteomes" id="UP000069272">
    <property type="component" value="Chromosome 3L"/>
</dbReference>
<dbReference type="Gene3D" id="1.10.287.1490">
    <property type="match status" value="1"/>
</dbReference>
<feature type="compositionally biased region" description="Basic residues" evidence="2">
    <location>
        <begin position="158"/>
        <end position="167"/>
    </location>
</feature>